<organism evidence="10 11">
    <name type="scientific">Prymnesium parvum</name>
    <name type="common">Toxic golden alga</name>
    <dbReference type="NCBI Taxonomy" id="97485"/>
    <lineage>
        <taxon>Eukaryota</taxon>
        <taxon>Haptista</taxon>
        <taxon>Haptophyta</taxon>
        <taxon>Prymnesiophyceae</taxon>
        <taxon>Prymnesiales</taxon>
        <taxon>Prymnesiaceae</taxon>
        <taxon>Prymnesium</taxon>
    </lineage>
</organism>
<evidence type="ECO:0000256" key="3">
    <source>
        <dbReference type="ARBA" id="ARBA00022448"/>
    </source>
</evidence>
<dbReference type="Gene3D" id="1.10.3430.10">
    <property type="entry name" value="Ammonium transporter AmtB like domains"/>
    <property type="match status" value="1"/>
</dbReference>
<evidence type="ECO:0000259" key="9">
    <source>
        <dbReference type="Pfam" id="PF00909"/>
    </source>
</evidence>
<accession>A0AB34IH39</accession>
<evidence type="ECO:0000313" key="11">
    <source>
        <dbReference type="Proteomes" id="UP001515480"/>
    </source>
</evidence>
<feature type="transmembrane region" description="Helical" evidence="8">
    <location>
        <begin position="230"/>
        <end position="255"/>
    </location>
</feature>
<dbReference type="GO" id="GO:0008519">
    <property type="term" value="F:ammonium channel activity"/>
    <property type="evidence" value="ECO:0007669"/>
    <property type="project" value="InterPro"/>
</dbReference>
<dbReference type="EMBL" id="JBGBPQ010000027">
    <property type="protein sequence ID" value="KAL1498704.1"/>
    <property type="molecule type" value="Genomic_DNA"/>
</dbReference>
<dbReference type="InterPro" id="IPR029020">
    <property type="entry name" value="Ammonium/urea_transptr"/>
</dbReference>
<dbReference type="PROSITE" id="PS01219">
    <property type="entry name" value="AMMONIUM_TRANSP"/>
    <property type="match status" value="1"/>
</dbReference>
<dbReference type="GO" id="GO:0097272">
    <property type="term" value="P:ammonium homeostasis"/>
    <property type="evidence" value="ECO:0007669"/>
    <property type="project" value="TreeGrafter"/>
</dbReference>
<dbReference type="PANTHER" id="PTHR11730:SF6">
    <property type="entry name" value="AMMONIUM TRANSPORTER"/>
    <property type="match status" value="1"/>
</dbReference>
<feature type="transmembrane region" description="Helical" evidence="8">
    <location>
        <begin position="275"/>
        <end position="296"/>
    </location>
</feature>
<name>A0AB34IH39_PRYPA</name>
<feature type="transmembrane region" description="Helical" evidence="8">
    <location>
        <begin position="362"/>
        <end position="382"/>
    </location>
</feature>
<evidence type="ECO:0000256" key="6">
    <source>
        <dbReference type="ARBA" id="ARBA00023136"/>
    </source>
</evidence>
<dbReference type="Pfam" id="PF00909">
    <property type="entry name" value="Ammonium_transp"/>
    <property type="match status" value="1"/>
</dbReference>
<comment type="subcellular location">
    <subcellularLocation>
        <location evidence="1">Membrane</location>
        <topology evidence="1">Multi-pass membrane protein</topology>
    </subcellularLocation>
</comment>
<dbReference type="Proteomes" id="UP001515480">
    <property type="component" value="Unassembled WGS sequence"/>
</dbReference>
<evidence type="ECO:0000256" key="2">
    <source>
        <dbReference type="ARBA" id="ARBA00005887"/>
    </source>
</evidence>
<sequence>MSSSPHLVFPPLPNRVLTGGGQLASCMSAACDGNFSCLVAQVAQLERALSELSDCGAAQDTAWVLTCGALVFLMQLGFAMLEAGAVREQNVIATYMKNLLDLLLGTLAGVFFGYYLANGVHPLNIGAGAPGFEQRSFFFYTAFQSTAATIVSGAVAERMSIIGYSILSILMSGFVYAMAVRLTWGGGWLLDRGFHDFAGSGVVHALGGAAALVSCYVVGPRHDRWDPQSANLFAPQSVPSVLSGTLILWVGWYGFNSGSTTAMSSADDARVASNAALVTTIGACAGGCTALLLSLAKTWYTRDSASHDILTMANGVLAGLVSITAGCDAIDAKWAIPIGALGAVACDLGVRLRVKLKIDDVVDAFAVHCCAGVWGVVAVGLFHYERGLFISGDGEQLGWQLVGAILLVLLGSVPVGVVVVVLRRFELLRVSEDDETKGLDHLFGLTAYAQTDKVLQHLTAIDGILRSYGYQGTLIQALEAVDSHACIMRAKETARHDAPAGRPPSSSMDYDASARPVSMQSSVRHALPSCDSTRTRTATASKRASCASCFEEEGAAAVGGGPNVSARVELKRVGSKQAMSPSACQLELDGLPECEYNATSAGSSTTA</sequence>
<dbReference type="AlphaFoldDB" id="A0AB34IH39"/>
<dbReference type="InterPro" id="IPR024041">
    <property type="entry name" value="NH4_transpt_AmtB-like_dom"/>
</dbReference>
<dbReference type="GO" id="GO:0005886">
    <property type="term" value="C:plasma membrane"/>
    <property type="evidence" value="ECO:0007669"/>
    <property type="project" value="TreeGrafter"/>
</dbReference>
<feature type="transmembrane region" description="Helical" evidence="8">
    <location>
        <begin position="162"/>
        <end position="185"/>
    </location>
</feature>
<feature type="transmembrane region" description="Helical" evidence="8">
    <location>
        <begin position="137"/>
        <end position="155"/>
    </location>
</feature>
<dbReference type="InterPro" id="IPR018047">
    <property type="entry name" value="Ammonium_transpt_CS"/>
</dbReference>
<evidence type="ECO:0000256" key="8">
    <source>
        <dbReference type="SAM" id="Phobius"/>
    </source>
</evidence>
<evidence type="ECO:0000256" key="1">
    <source>
        <dbReference type="ARBA" id="ARBA00004141"/>
    </source>
</evidence>
<evidence type="ECO:0000256" key="5">
    <source>
        <dbReference type="ARBA" id="ARBA00022989"/>
    </source>
</evidence>
<keyword evidence="5 8" id="KW-1133">Transmembrane helix</keyword>
<keyword evidence="7" id="KW-0924">Ammonia transport</keyword>
<feature type="transmembrane region" description="Helical" evidence="8">
    <location>
        <begin position="98"/>
        <end position="117"/>
    </location>
</feature>
<proteinExistence type="inferred from homology"/>
<comment type="caution">
    <text evidence="10">The sequence shown here is derived from an EMBL/GenBank/DDBJ whole genome shotgun (WGS) entry which is preliminary data.</text>
</comment>
<keyword evidence="11" id="KW-1185">Reference proteome</keyword>
<feature type="transmembrane region" description="Helical" evidence="8">
    <location>
        <begin position="197"/>
        <end position="218"/>
    </location>
</feature>
<reference evidence="10 11" key="1">
    <citation type="journal article" date="2024" name="Science">
        <title>Giant polyketide synthase enzymes in the biosynthesis of giant marine polyether toxins.</title>
        <authorList>
            <person name="Fallon T.R."/>
            <person name="Shende V.V."/>
            <person name="Wierzbicki I.H."/>
            <person name="Pendleton A.L."/>
            <person name="Watervoot N.F."/>
            <person name="Auber R.P."/>
            <person name="Gonzalez D.J."/>
            <person name="Wisecaver J.H."/>
            <person name="Moore B.S."/>
        </authorList>
    </citation>
    <scope>NUCLEOTIDE SEQUENCE [LARGE SCALE GENOMIC DNA]</scope>
    <source>
        <strain evidence="10 11">12B1</strain>
    </source>
</reference>
<evidence type="ECO:0000256" key="7">
    <source>
        <dbReference type="ARBA" id="ARBA00023177"/>
    </source>
</evidence>
<dbReference type="SUPFAM" id="SSF111352">
    <property type="entry name" value="Ammonium transporter"/>
    <property type="match status" value="1"/>
</dbReference>
<protein>
    <recommendedName>
        <fullName evidence="9">Ammonium transporter AmtB-like domain-containing protein</fullName>
    </recommendedName>
</protein>
<dbReference type="PANTHER" id="PTHR11730">
    <property type="entry name" value="AMMONIUM TRANSPORTER"/>
    <property type="match status" value="1"/>
</dbReference>
<gene>
    <name evidence="10" type="ORF">AB1Y20_014015</name>
</gene>
<feature type="transmembrane region" description="Helical" evidence="8">
    <location>
        <begin position="402"/>
        <end position="422"/>
    </location>
</feature>
<evidence type="ECO:0000313" key="10">
    <source>
        <dbReference type="EMBL" id="KAL1498704.1"/>
    </source>
</evidence>
<keyword evidence="4 8" id="KW-0812">Transmembrane</keyword>
<evidence type="ECO:0000256" key="4">
    <source>
        <dbReference type="ARBA" id="ARBA00022692"/>
    </source>
</evidence>
<keyword evidence="6 8" id="KW-0472">Membrane</keyword>
<feature type="domain" description="Ammonium transporter AmtB-like" evidence="9">
    <location>
        <begin position="62"/>
        <end position="443"/>
    </location>
</feature>
<keyword evidence="3" id="KW-0813">Transport</keyword>
<comment type="similarity">
    <text evidence="2">Belongs to the ammonia transporter channel (TC 1.A.11.2) family.</text>
</comment>
<feature type="transmembrane region" description="Helical" evidence="8">
    <location>
        <begin position="62"/>
        <end position="86"/>
    </location>
</feature>